<dbReference type="EMBL" id="JARO02002193">
    <property type="protein sequence ID" value="KPP73308.1"/>
    <property type="molecule type" value="Genomic_DNA"/>
</dbReference>
<keyword evidence="4" id="KW-0862">Zinc</keyword>
<dbReference type="FunFam" id="3.30.160.60:FF:002343">
    <property type="entry name" value="Zinc finger protein 33A"/>
    <property type="match status" value="1"/>
</dbReference>
<feature type="compositionally biased region" description="Basic and acidic residues" evidence="6">
    <location>
        <begin position="1"/>
        <end position="11"/>
    </location>
</feature>
<dbReference type="InterPro" id="IPR013087">
    <property type="entry name" value="Znf_C2H2_type"/>
</dbReference>
<dbReference type="Gene3D" id="3.30.160.60">
    <property type="entry name" value="Classic Zinc Finger"/>
    <property type="match status" value="4"/>
</dbReference>
<accession>A0A0P7UWK1</accession>
<feature type="region of interest" description="Disordered" evidence="6">
    <location>
        <begin position="1"/>
        <end position="75"/>
    </location>
</feature>
<feature type="region of interest" description="Disordered" evidence="6">
    <location>
        <begin position="366"/>
        <end position="392"/>
    </location>
</feature>
<dbReference type="GO" id="GO:0005634">
    <property type="term" value="C:nucleus"/>
    <property type="evidence" value="ECO:0007669"/>
    <property type="project" value="TreeGrafter"/>
</dbReference>
<organism evidence="8 9">
    <name type="scientific">Scleropages formosus</name>
    <name type="common">Asian bonytongue</name>
    <name type="synonym">Osteoglossum formosum</name>
    <dbReference type="NCBI Taxonomy" id="113540"/>
    <lineage>
        <taxon>Eukaryota</taxon>
        <taxon>Metazoa</taxon>
        <taxon>Chordata</taxon>
        <taxon>Craniata</taxon>
        <taxon>Vertebrata</taxon>
        <taxon>Euteleostomi</taxon>
        <taxon>Actinopterygii</taxon>
        <taxon>Neopterygii</taxon>
        <taxon>Teleostei</taxon>
        <taxon>Osteoglossocephala</taxon>
        <taxon>Osteoglossomorpha</taxon>
        <taxon>Osteoglossiformes</taxon>
        <taxon>Osteoglossidae</taxon>
        <taxon>Scleropages</taxon>
    </lineage>
</organism>
<evidence type="ECO:0000259" key="7">
    <source>
        <dbReference type="PROSITE" id="PS50157"/>
    </source>
</evidence>
<dbReference type="Proteomes" id="UP000034805">
    <property type="component" value="Unassembled WGS sequence"/>
</dbReference>
<comment type="caution">
    <text evidence="8">The sequence shown here is derived from an EMBL/GenBank/DDBJ whole genome shotgun (WGS) entry which is preliminary data.</text>
</comment>
<proteinExistence type="predicted"/>
<evidence type="ECO:0000256" key="2">
    <source>
        <dbReference type="ARBA" id="ARBA00022737"/>
    </source>
</evidence>
<evidence type="ECO:0000256" key="6">
    <source>
        <dbReference type="SAM" id="MobiDB-lite"/>
    </source>
</evidence>
<dbReference type="SMART" id="SM00355">
    <property type="entry name" value="ZnF_C2H2"/>
    <property type="match status" value="3"/>
</dbReference>
<gene>
    <name evidence="8" type="ORF">Z043_107615</name>
</gene>
<sequence length="392" mass="43136">MQHCKTEEKGGVELSDENAGFKTSCAESPRRQFVRSGPSGGKRTGAEQPVYQERKVEGSVPRAERGHKQGGQRYQRIFADASVSTVAGGCVKDDPDVENSCAARPTKSLSPLNLVSKPIKTESNDPSYLKPEEHFSSTQYPHPLDVDSRDSDSDVRVTIVSDSHIESSEDEDDRLGESDPEEDLDGRMSELGNDDTTEGFSGLESEFADDSFLQEYPDMGASAAALSGHGMPGDQPDLCNASPPHTSVSAVNFGTLEPSQSPQGFFHCTLCDKTFTRLGSLNMHLRTHSGEKSHCCSYCGKRFGRADLLKAHKRIHTGEKPYSCNLCTKSYGHRGQLRIHKRVHTGERPYCCPHCFKRFSEHNQLKSEESFSGPEAAEATEATENPERKQTE</sequence>
<dbReference type="GO" id="GO:0010468">
    <property type="term" value="P:regulation of gene expression"/>
    <property type="evidence" value="ECO:0007669"/>
    <property type="project" value="TreeGrafter"/>
</dbReference>
<feature type="domain" description="C2H2-type" evidence="7">
    <location>
        <begin position="322"/>
        <end position="349"/>
    </location>
</feature>
<dbReference type="InterPro" id="IPR050331">
    <property type="entry name" value="Zinc_finger"/>
</dbReference>
<dbReference type="PANTHER" id="PTHR16515:SF58">
    <property type="entry name" value="ZINC FINGER PROTEIN 22"/>
    <property type="match status" value="1"/>
</dbReference>
<dbReference type="PROSITE" id="PS00028">
    <property type="entry name" value="ZINC_FINGER_C2H2_1"/>
    <property type="match status" value="3"/>
</dbReference>
<name>A0A0P7UWK1_SCLFO</name>
<dbReference type="SUPFAM" id="SSF57667">
    <property type="entry name" value="beta-beta-alpha zinc fingers"/>
    <property type="match status" value="2"/>
</dbReference>
<evidence type="ECO:0000313" key="8">
    <source>
        <dbReference type="EMBL" id="KPP73308.1"/>
    </source>
</evidence>
<evidence type="ECO:0000256" key="4">
    <source>
        <dbReference type="ARBA" id="ARBA00022833"/>
    </source>
</evidence>
<protein>
    <submittedName>
        <fullName evidence="8">Zinc finger protein 436-like</fullName>
    </submittedName>
</protein>
<keyword evidence="1" id="KW-0479">Metal-binding</keyword>
<dbReference type="PANTHER" id="PTHR16515">
    <property type="entry name" value="PR DOMAIN ZINC FINGER PROTEIN"/>
    <property type="match status" value="1"/>
</dbReference>
<dbReference type="FunFam" id="3.30.160.60:FF:000358">
    <property type="entry name" value="zinc finger protein 24"/>
    <property type="match status" value="1"/>
</dbReference>
<dbReference type="GO" id="GO:0008270">
    <property type="term" value="F:zinc ion binding"/>
    <property type="evidence" value="ECO:0007669"/>
    <property type="project" value="UniProtKB-KW"/>
</dbReference>
<evidence type="ECO:0000256" key="5">
    <source>
        <dbReference type="PROSITE-ProRule" id="PRU00042"/>
    </source>
</evidence>
<evidence type="ECO:0000313" key="9">
    <source>
        <dbReference type="Proteomes" id="UP000034805"/>
    </source>
</evidence>
<feature type="region of interest" description="Disordered" evidence="6">
    <location>
        <begin position="91"/>
        <end position="202"/>
    </location>
</feature>
<feature type="domain" description="C2H2-type" evidence="7">
    <location>
        <begin position="294"/>
        <end position="321"/>
    </location>
</feature>
<reference evidence="8 9" key="1">
    <citation type="submission" date="2015-08" db="EMBL/GenBank/DDBJ databases">
        <title>The genome of the Asian arowana (Scleropages formosus).</title>
        <authorList>
            <person name="Tan M.H."/>
            <person name="Gan H.M."/>
            <person name="Croft L.J."/>
            <person name="Austin C.M."/>
        </authorList>
    </citation>
    <scope>NUCLEOTIDE SEQUENCE [LARGE SCALE GENOMIC DNA]</scope>
    <source>
        <strain evidence="8">Aro1</strain>
    </source>
</reference>
<keyword evidence="2" id="KW-0677">Repeat</keyword>
<evidence type="ECO:0000256" key="3">
    <source>
        <dbReference type="ARBA" id="ARBA00022771"/>
    </source>
</evidence>
<evidence type="ECO:0000256" key="1">
    <source>
        <dbReference type="ARBA" id="ARBA00022723"/>
    </source>
</evidence>
<feature type="compositionally biased region" description="Basic and acidic residues" evidence="6">
    <location>
        <begin position="52"/>
        <end position="67"/>
    </location>
</feature>
<feature type="compositionally biased region" description="Basic and acidic residues" evidence="6">
    <location>
        <begin position="144"/>
        <end position="155"/>
    </location>
</feature>
<dbReference type="InterPro" id="IPR036236">
    <property type="entry name" value="Znf_C2H2_sf"/>
</dbReference>
<feature type="compositionally biased region" description="Acidic residues" evidence="6">
    <location>
        <begin position="168"/>
        <end position="184"/>
    </location>
</feature>
<dbReference type="Pfam" id="PF00096">
    <property type="entry name" value="zf-C2H2"/>
    <property type="match status" value="3"/>
</dbReference>
<feature type="domain" description="C2H2-type" evidence="7">
    <location>
        <begin position="266"/>
        <end position="293"/>
    </location>
</feature>
<dbReference type="AlphaFoldDB" id="A0A0P7UWK1"/>
<dbReference type="PROSITE" id="PS50157">
    <property type="entry name" value="ZINC_FINGER_C2H2_2"/>
    <property type="match status" value="3"/>
</dbReference>
<dbReference type="FunFam" id="3.30.160.60:FF:000065">
    <property type="entry name" value="B-cell CLL/lymphoma 6, member B"/>
    <property type="match status" value="1"/>
</dbReference>
<keyword evidence="3 5" id="KW-0863">Zinc-finger</keyword>